<feature type="non-terminal residue" evidence="6">
    <location>
        <position position="723"/>
    </location>
</feature>
<dbReference type="SMART" id="SM00645">
    <property type="entry name" value="Pept_C1"/>
    <property type="match status" value="1"/>
</dbReference>
<dbReference type="InterPro" id="IPR000169">
    <property type="entry name" value="Pept_cys_AS"/>
</dbReference>
<dbReference type="OrthoDB" id="190265at2759"/>
<feature type="compositionally biased region" description="Low complexity" evidence="3">
    <location>
        <begin position="698"/>
        <end position="723"/>
    </location>
</feature>
<proteinExistence type="inferred from homology"/>
<evidence type="ECO:0000256" key="3">
    <source>
        <dbReference type="SAM" id="MobiDB-lite"/>
    </source>
</evidence>
<evidence type="ECO:0000256" key="2">
    <source>
        <dbReference type="ARBA" id="ARBA00023145"/>
    </source>
</evidence>
<evidence type="ECO:0000256" key="4">
    <source>
        <dbReference type="SAM" id="SignalP"/>
    </source>
</evidence>
<sequence length="723" mass="78401">MACSVYSRWFALLMLVSVAKSTSTSTTPGGSGGGCAEDTCPTQSSSLLQAKKLAVHGAEDPLNRRAHVWRSEQRAGPALEYFRWWGAGKVDHSLATTLPGMDVEPDGEFSLAEAVVDEAATAELTQRGLVRALESYRGPCAESESWALHQGVTDERGVQHALLHSPGGKLQYVAAHSGRVLVADPQACSGHPAMIQEEPVPVTGNEQLLDSNTDPLVQDCVKLFHRTVKENCNKDFSINVLTAHLQVINGFAVFVKLELTAVDGTVLYHEPECEFQIPESPDASLLQDQELPEEETGLIATLRMDIPICLADKESSVSPAVASVMELMKQRRFGHLPGHKGYEHLDYGEAVVLPQVTDMPTDYDLRETYPMCYPDGGKEVVRDQGNCGSCWAFAGASALMANLCASGKGQDALFSATDRLEVSVQGIMSCNYNGYGCKAGNWGGIDSALKRSGIAKERDFKYQCRYYCGSAPWGATCSLTANPRWHYDGVTMVKGEEGMLRALVLGVGAHMVSIEIHLSFFQYRSGVLSESTGFLMGSHAVTNLGFGVEDGQKYWLVQNSWGTNWGQDGFGKLVRGVNFMGIEYRGEIIKGYVDGGSKIPCADAEYAGFSTCCTKGKTIRVTCADAKWYCTESKYNRFAATVTKNCPATCNTAFCGATAPTAAERTAITTTTTYTSTTADNGWGRRRSSRHRRRRYQPTTTTPTTTPTTTTSTTTTTTTTTTT</sequence>
<evidence type="ECO:0000256" key="1">
    <source>
        <dbReference type="ARBA" id="ARBA00008455"/>
    </source>
</evidence>
<dbReference type="SUPFAM" id="SSF54001">
    <property type="entry name" value="Cysteine proteinases"/>
    <property type="match status" value="1"/>
</dbReference>
<dbReference type="PANTHER" id="PTHR12411">
    <property type="entry name" value="CYSTEINE PROTEASE FAMILY C1-RELATED"/>
    <property type="match status" value="1"/>
</dbReference>
<dbReference type="InterPro" id="IPR000668">
    <property type="entry name" value="Peptidase_C1A_C"/>
</dbReference>
<feature type="region of interest" description="Disordered" evidence="3">
    <location>
        <begin position="670"/>
        <end position="723"/>
    </location>
</feature>
<accession>A0A813EXB4</accession>
<feature type="chain" id="PRO_5032943842" description="Peptidase C1A papain C-terminal domain-containing protein" evidence="4">
    <location>
        <begin position="22"/>
        <end position="723"/>
    </location>
</feature>
<dbReference type="AlphaFoldDB" id="A0A813EXB4"/>
<dbReference type="PROSITE" id="PS00640">
    <property type="entry name" value="THIOL_PROTEASE_ASN"/>
    <property type="match status" value="1"/>
</dbReference>
<dbReference type="Gene3D" id="3.90.70.10">
    <property type="entry name" value="Cysteine proteinases"/>
    <property type="match status" value="1"/>
</dbReference>
<feature type="signal peptide" evidence="4">
    <location>
        <begin position="1"/>
        <end position="21"/>
    </location>
</feature>
<keyword evidence="2" id="KW-0865">Zymogen</keyword>
<organism evidence="6 7">
    <name type="scientific">Polarella glacialis</name>
    <name type="common">Dinoflagellate</name>
    <dbReference type="NCBI Taxonomy" id="89957"/>
    <lineage>
        <taxon>Eukaryota</taxon>
        <taxon>Sar</taxon>
        <taxon>Alveolata</taxon>
        <taxon>Dinophyceae</taxon>
        <taxon>Suessiales</taxon>
        <taxon>Suessiaceae</taxon>
        <taxon>Polarella</taxon>
    </lineage>
</organism>
<keyword evidence="4" id="KW-0732">Signal</keyword>
<keyword evidence="7" id="KW-1185">Reference proteome</keyword>
<feature type="domain" description="Peptidase C1A papain C-terminal" evidence="5">
    <location>
        <begin position="359"/>
        <end position="590"/>
    </location>
</feature>
<evidence type="ECO:0000259" key="5">
    <source>
        <dbReference type="SMART" id="SM00645"/>
    </source>
</evidence>
<dbReference type="InterPro" id="IPR025661">
    <property type="entry name" value="Pept_asp_AS"/>
</dbReference>
<feature type="compositionally biased region" description="Basic residues" evidence="3">
    <location>
        <begin position="684"/>
        <end position="696"/>
    </location>
</feature>
<dbReference type="Proteomes" id="UP000654075">
    <property type="component" value="Unassembled WGS sequence"/>
</dbReference>
<dbReference type="GO" id="GO:0008234">
    <property type="term" value="F:cysteine-type peptidase activity"/>
    <property type="evidence" value="ECO:0007669"/>
    <property type="project" value="InterPro"/>
</dbReference>
<gene>
    <name evidence="6" type="ORF">PGLA1383_LOCUS23526</name>
</gene>
<feature type="compositionally biased region" description="Low complexity" evidence="3">
    <location>
        <begin position="670"/>
        <end position="679"/>
    </location>
</feature>
<dbReference type="InterPro" id="IPR038765">
    <property type="entry name" value="Papain-like_cys_pep_sf"/>
</dbReference>
<protein>
    <recommendedName>
        <fullName evidence="5">Peptidase C1A papain C-terminal domain-containing protein</fullName>
    </recommendedName>
</protein>
<dbReference type="PRINTS" id="PR00705">
    <property type="entry name" value="PAPAIN"/>
</dbReference>
<dbReference type="GO" id="GO:0006508">
    <property type="term" value="P:proteolysis"/>
    <property type="evidence" value="ECO:0007669"/>
    <property type="project" value="InterPro"/>
</dbReference>
<reference evidence="6" key="1">
    <citation type="submission" date="2021-02" db="EMBL/GenBank/DDBJ databases">
        <authorList>
            <person name="Dougan E. K."/>
            <person name="Rhodes N."/>
            <person name="Thang M."/>
            <person name="Chan C."/>
        </authorList>
    </citation>
    <scope>NUCLEOTIDE SEQUENCE</scope>
</reference>
<dbReference type="PROSITE" id="PS00139">
    <property type="entry name" value="THIOL_PROTEASE_CYS"/>
    <property type="match status" value="1"/>
</dbReference>
<dbReference type="EMBL" id="CAJNNV010017801">
    <property type="protein sequence ID" value="CAE8605411.1"/>
    <property type="molecule type" value="Genomic_DNA"/>
</dbReference>
<evidence type="ECO:0000313" key="6">
    <source>
        <dbReference type="EMBL" id="CAE8605411.1"/>
    </source>
</evidence>
<name>A0A813EXB4_POLGL</name>
<dbReference type="Pfam" id="PF00112">
    <property type="entry name" value="Peptidase_C1"/>
    <property type="match status" value="1"/>
</dbReference>
<evidence type="ECO:0000313" key="7">
    <source>
        <dbReference type="Proteomes" id="UP000654075"/>
    </source>
</evidence>
<comment type="caution">
    <text evidence="6">The sequence shown here is derived from an EMBL/GenBank/DDBJ whole genome shotgun (WGS) entry which is preliminary data.</text>
</comment>
<dbReference type="InterPro" id="IPR013128">
    <property type="entry name" value="Peptidase_C1A"/>
</dbReference>
<comment type="similarity">
    <text evidence="1">Belongs to the peptidase C1 family.</text>
</comment>